<dbReference type="NCBIfam" id="TIGR00121">
    <property type="entry name" value="birA_ligase"/>
    <property type="match status" value="1"/>
</dbReference>
<evidence type="ECO:0000313" key="6">
    <source>
        <dbReference type="EMBL" id="OAB87760.1"/>
    </source>
</evidence>
<dbReference type="InterPro" id="IPR004143">
    <property type="entry name" value="BPL_LPL_catalytic"/>
</dbReference>
<dbReference type="GO" id="GO:0004077">
    <property type="term" value="F:biotin--[biotin carboxyl-carrier protein] ligase activity"/>
    <property type="evidence" value="ECO:0007669"/>
    <property type="project" value="UniProtKB-EC"/>
</dbReference>
<dbReference type="EMBL" id="LQZG01000002">
    <property type="protein sequence ID" value="OAB87760.1"/>
    <property type="molecule type" value="Genomic_DNA"/>
</dbReference>
<evidence type="ECO:0000256" key="3">
    <source>
        <dbReference type="ARBA" id="ARBA00024227"/>
    </source>
</evidence>
<dbReference type="InterPro" id="IPR004408">
    <property type="entry name" value="Biotin_CoA_COase_ligase"/>
</dbReference>
<feature type="region of interest" description="Disordered" evidence="4">
    <location>
        <begin position="248"/>
        <end position="268"/>
    </location>
</feature>
<dbReference type="PANTHER" id="PTHR12835">
    <property type="entry name" value="BIOTIN PROTEIN LIGASE"/>
    <property type="match status" value="1"/>
</dbReference>
<evidence type="ECO:0000259" key="5">
    <source>
        <dbReference type="PROSITE" id="PS51733"/>
    </source>
</evidence>
<keyword evidence="1" id="KW-0436">Ligase</keyword>
<dbReference type="PROSITE" id="PS51733">
    <property type="entry name" value="BPL_LPL_CATALYTIC"/>
    <property type="match status" value="1"/>
</dbReference>
<dbReference type="GO" id="GO:0005737">
    <property type="term" value="C:cytoplasm"/>
    <property type="evidence" value="ECO:0007669"/>
    <property type="project" value="TreeGrafter"/>
</dbReference>
<protein>
    <recommendedName>
        <fullName evidence="3">biotin--[biotin carboxyl-carrier protein] ligase</fullName>
        <ecNumber evidence="3">6.3.4.15</ecNumber>
    </recommendedName>
</protein>
<gene>
    <name evidence="6" type="ORF">AWH69_06880</name>
</gene>
<sequence>MEPTPVVRETLAALRPGRAWGEVRLVDEVGSTNLEVRDLPVWSSVVARRQSAGRGRRGRAWSDTEGHGIACSLLAEVDLDGLGDGALGWVPLATGLAVRDCLVSLGLDTALKWPNDVLAGPAEQKVCGILCEALPPSAKGEPPRVVVGVGVNLDHEAPDLPVPTATSLRLLARAAGRPAPTRDAVVPALLDALRDRLDPLDLTSLRRDYREASATLGREVEVHLPDGSVLRARAEGVDDDGRLRVAGPQGSATVSAGDVHHLRHQPPS</sequence>
<evidence type="ECO:0000313" key="7">
    <source>
        <dbReference type="Proteomes" id="UP000076976"/>
    </source>
</evidence>
<dbReference type="Proteomes" id="UP000076976">
    <property type="component" value="Unassembled WGS sequence"/>
</dbReference>
<keyword evidence="7" id="KW-1185">Reference proteome</keyword>
<dbReference type="AlphaFoldDB" id="A0A176QDP1"/>
<evidence type="ECO:0000256" key="2">
    <source>
        <dbReference type="ARBA" id="ARBA00023267"/>
    </source>
</evidence>
<dbReference type="Pfam" id="PF02237">
    <property type="entry name" value="BPL_C"/>
    <property type="match status" value="1"/>
</dbReference>
<organism evidence="6 7">
    <name type="scientific">Janibacter melonis</name>
    <dbReference type="NCBI Taxonomy" id="262209"/>
    <lineage>
        <taxon>Bacteria</taxon>
        <taxon>Bacillati</taxon>
        <taxon>Actinomycetota</taxon>
        <taxon>Actinomycetes</taxon>
        <taxon>Micrococcales</taxon>
        <taxon>Intrasporangiaceae</taxon>
        <taxon>Janibacter</taxon>
    </lineage>
</organism>
<keyword evidence="2" id="KW-0092">Biotin</keyword>
<dbReference type="Pfam" id="PF03099">
    <property type="entry name" value="BPL_LplA_LipB"/>
    <property type="match status" value="1"/>
</dbReference>
<dbReference type="InterPro" id="IPR003142">
    <property type="entry name" value="BPL_C"/>
</dbReference>
<evidence type="ECO:0000256" key="4">
    <source>
        <dbReference type="SAM" id="MobiDB-lite"/>
    </source>
</evidence>
<dbReference type="STRING" id="262209.AWH69_06880"/>
<name>A0A176QDP1_9MICO</name>
<accession>A0A176QDP1</accession>
<dbReference type="RefSeq" id="WP_068273455.1">
    <property type="nucleotide sequence ID" value="NZ_LQZG01000002.1"/>
</dbReference>
<proteinExistence type="predicted"/>
<dbReference type="PANTHER" id="PTHR12835:SF5">
    <property type="entry name" value="BIOTIN--PROTEIN LIGASE"/>
    <property type="match status" value="1"/>
</dbReference>
<feature type="domain" description="BPL/LPL catalytic" evidence="5">
    <location>
        <begin position="5"/>
        <end position="201"/>
    </location>
</feature>
<reference evidence="6 7" key="1">
    <citation type="submission" date="2016-01" db="EMBL/GenBank/DDBJ databases">
        <title>Janibacter melonis strain CD11_4 genome sequencing and assembly.</title>
        <authorList>
            <person name="Nair G.R."/>
            <person name="Kaur G."/>
            <person name="Chander A.M."/>
            <person name="Mayilraj S."/>
        </authorList>
    </citation>
    <scope>NUCLEOTIDE SEQUENCE [LARGE SCALE GENOMIC DNA]</scope>
    <source>
        <strain evidence="6 7">CD11-4</strain>
    </source>
</reference>
<dbReference type="Gene3D" id="2.30.30.100">
    <property type="match status" value="1"/>
</dbReference>
<dbReference type="SUPFAM" id="SSF55681">
    <property type="entry name" value="Class II aaRS and biotin synthetases"/>
    <property type="match status" value="1"/>
</dbReference>
<dbReference type="EC" id="6.3.4.15" evidence="3"/>
<dbReference type="InterPro" id="IPR045864">
    <property type="entry name" value="aa-tRNA-synth_II/BPL/LPL"/>
</dbReference>
<dbReference type="Gene3D" id="3.30.930.10">
    <property type="entry name" value="Bira Bifunctional Protein, Domain 2"/>
    <property type="match status" value="1"/>
</dbReference>
<evidence type="ECO:0000256" key="1">
    <source>
        <dbReference type="ARBA" id="ARBA00022598"/>
    </source>
</evidence>
<comment type="caution">
    <text evidence="6">The sequence shown here is derived from an EMBL/GenBank/DDBJ whole genome shotgun (WGS) entry which is preliminary data.</text>
</comment>